<dbReference type="InterPro" id="IPR050695">
    <property type="entry name" value="N-acetylmuramoyl_amidase_3"/>
</dbReference>
<feature type="chain" id="PRO_5045756155" evidence="3">
    <location>
        <begin position="24"/>
        <end position="353"/>
    </location>
</feature>
<keyword evidence="1 5" id="KW-0378">Hydrolase</keyword>
<keyword evidence="3" id="KW-0732">Signal</keyword>
<feature type="domain" description="SH3b" evidence="4">
    <location>
        <begin position="28"/>
        <end position="90"/>
    </location>
</feature>
<comment type="caution">
    <text evidence="5">The sequence shown here is derived from an EMBL/GenBank/DDBJ whole genome shotgun (WGS) entry which is preliminary data.</text>
</comment>
<dbReference type="InterPro" id="IPR002508">
    <property type="entry name" value="MurNAc-LAA_cat"/>
</dbReference>
<evidence type="ECO:0000256" key="1">
    <source>
        <dbReference type="ARBA" id="ARBA00022801"/>
    </source>
</evidence>
<protein>
    <submittedName>
        <fullName evidence="5">N-acetylmuramoyl-L-alanine amidase</fullName>
        <ecNumber evidence="5">3.5.1.28</ecNumber>
    </submittedName>
</protein>
<dbReference type="Proteomes" id="UP000823486">
    <property type="component" value="Unassembled WGS sequence"/>
</dbReference>
<evidence type="ECO:0000259" key="4">
    <source>
        <dbReference type="PROSITE" id="PS51781"/>
    </source>
</evidence>
<dbReference type="PANTHER" id="PTHR30404:SF0">
    <property type="entry name" value="N-ACETYLMURAMOYL-L-ALANINE AMIDASE AMIC"/>
    <property type="match status" value="1"/>
</dbReference>
<dbReference type="Gene3D" id="3.40.630.40">
    <property type="entry name" value="Zn-dependent exopeptidases"/>
    <property type="match status" value="1"/>
</dbReference>
<name>A0ABS2QDS2_9BACI</name>
<keyword evidence="2" id="KW-0961">Cell wall biogenesis/degradation</keyword>
<dbReference type="Gene3D" id="2.30.30.40">
    <property type="entry name" value="SH3 Domains"/>
    <property type="match status" value="2"/>
</dbReference>
<gene>
    <name evidence="5" type="ORF">JOC77_000647</name>
</gene>
<evidence type="ECO:0000256" key="3">
    <source>
        <dbReference type="SAM" id="SignalP"/>
    </source>
</evidence>
<dbReference type="SMART" id="SM00646">
    <property type="entry name" value="Ami_3"/>
    <property type="match status" value="1"/>
</dbReference>
<feature type="signal peptide" evidence="3">
    <location>
        <begin position="1"/>
        <end position="23"/>
    </location>
</feature>
<dbReference type="RefSeq" id="WP_204538444.1">
    <property type="nucleotide sequence ID" value="NZ_JAFBFI010000002.1"/>
</dbReference>
<dbReference type="Pfam" id="PF08239">
    <property type="entry name" value="SH3_3"/>
    <property type="match status" value="2"/>
</dbReference>
<sequence length="353" mass="38461">MTKQLLVTALLLLALLGQNHVKAYAEKQEFFKVGATSLNIRSNPDIHSEVVGSIPNRTQISVTEEQHGWVKVTYNGKSGWIASQFIYQTEGQETKHVRKSTSHNVTVKETGVRLRTGPGTGYSVVGTAEAGKAYQELNRTNGWVQIQLTGGNKVWISSTYTTSSFADKPSSPVKSLSGRTFIIDAGHGGSDPGALSFNGLQEKDFTLRASQAIALSLKQAGAQVMMTRNGDEFLTPAGRVSFSSRHSADVFISIHFNAFTNPGARGISTYYYTNGSDRDLAAELERALSRKLGLPNDGAKFGDYYVLRENPKLAVLIELGFITSRDDMSVIQNRSFNELAADAVTEGLSGYYQ</sequence>
<organism evidence="5 6">
    <name type="scientific">Peribacillus deserti</name>
    <dbReference type="NCBI Taxonomy" id="673318"/>
    <lineage>
        <taxon>Bacteria</taxon>
        <taxon>Bacillati</taxon>
        <taxon>Bacillota</taxon>
        <taxon>Bacilli</taxon>
        <taxon>Bacillales</taxon>
        <taxon>Bacillaceae</taxon>
        <taxon>Peribacillus</taxon>
    </lineage>
</organism>
<dbReference type="CDD" id="cd02696">
    <property type="entry name" value="MurNAc-LAA"/>
    <property type="match status" value="1"/>
</dbReference>
<dbReference type="GO" id="GO:0008745">
    <property type="term" value="F:N-acetylmuramoyl-L-alanine amidase activity"/>
    <property type="evidence" value="ECO:0007669"/>
    <property type="project" value="UniProtKB-EC"/>
</dbReference>
<dbReference type="InterPro" id="IPR003646">
    <property type="entry name" value="SH3-like_bac-type"/>
</dbReference>
<dbReference type="EMBL" id="JAFBFI010000002">
    <property type="protein sequence ID" value="MBM7691242.1"/>
    <property type="molecule type" value="Genomic_DNA"/>
</dbReference>
<dbReference type="Pfam" id="PF01520">
    <property type="entry name" value="Amidase_3"/>
    <property type="match status" value="1"/>
</dbReference>
<keyword evidence="6" id="KW-1185">Reference proteome</keyword>
<dbReference type="PROSITE" id="PS51781">
    <property type="entry name" value="SH3B"/>
    <property type="match status" value="2"/>
</dbReference>
<evidence type="ECO:0000313" key="5">
    <source>
        <dbReference type="EMBL" id="MBM7691242.1"/>
    </source>
</evidence>
<feature type="domain" description="SH3b" evidence="4">
    <location>
        <begin position="100"/>
        <end position="165"/>
    </location>
</feature>
<accession>A0ABS2QDS2</accession>
<proteinExistence type="predicted"/>
<evidence type="ECO:0000256" key="2">
    <source>
        <dbReference type="ARBA" id="ARBA00023316"/>
    </source>
</evidence>
<reference evidence="5 6" key="1">
    <citation type="submission" date="2021-01" db="EMBL/GenBank/DDBJ databases">
        <title>Genomic Encyclopedia of Type Strains, Phase IV (KMG-IV): sequencing the most valuable type-strain genomes for metagenomic binning, comparative biology and taxonomic classification.</title>
        <authorList>
            <person name="Goeker M."/>
        </authorList>
    </citation>
    <scope>NUCLEOTIDE SEQUENCE [LARGE SCALE GENOMIC DNA]</scope>
    <source>
        <strain evidence="5 6">DSM 105482</strain>
    </source>
</reference>
<dbReference type="SMART" id="SM00287">
    <property type="entry name" value="SH3b"/>
    <property type="match status" value="2"/>
</dbReference>
<evidence type="ECO:0000313" key="6">
    <source>
        <dbReference type="Proteomes" id="UP000823486"/>
    </source>
</evidence>
<dbReference type="SUPFAM" id="SSF53187">
    <property type="entry name" value="Zn-dependent exopeptidases"/>
    <property type="match status" value="1"/>
</dbReference>
<dbReference type="PANTHER" id="PTHR30404">
    <property type="entry name" value="N-ACETYLMURAMOYL-L-ALANINE AMIDASE"/>
    <property type="match status" value="1"/>
</dbReference>
<dbReference type="EC" id="3.5.1.28" evidence="5"/>